<dbReference type="Gene3D" id="3.40.50.720">
    <property type="entry name" value="NAD(P)-binding Rossmann-like Domain"/>
    <property type="match status" value="1"/>
</dbReference>
<comment type="similarity">
    <text evidence="1 3">Belongs to the short-chain dehydrogenases/reductases (SDR) family.</text>
</comment>
<dbReference type="SUPFAM" id="SSF51735">
    <property type="entry name" value="NAD(P)-binding Rossmann-fold domains"/>
    <property type="match status" value="1"/>
</dbReference>
<evidence type="ECO:0000256" key="3">
    <source>
        <dbReference type="RuleBase" id="RU000363"/>
    </source>
</evidence>
<dbReference type="PANTHER" id="PTHR43976">
    <property type="entry name" value="SHORT CHAIN DEHYDROGENASE"/>
    <property type="match status" value="1"/>
</dbReference>
<evidence type="ECO:0000313" key="5">
    <source>
        <dbReference type="Proteomes" id="UP000253420"/>
    </source>
</evidence>
<evidence type="ECO:0000313" key="4">
    <source>
        <dbReference type="EMBL" id="RCS25693.1"/>
    </source>
</evidence>
<keyword evidence="5" id="KW-1185">Reference proteome</keyword>
<protein>
    <submittedName>
        <fullName evidence="4">Short chain dehydrogenase</fullName>
    </submittedName>
</protein>
<dbReference type="PRINTS" id="PR00080">
    <property type="entry name" value="SDRFAMILY"/>
</dbReference>
<reference evidence="4 5" key="1">
    <citation type="submission" date="2018-07" db="EMBL/GenBank/DDBJ databases">
        <title>The draft genome of Phyllobacterium salinisoli.</title>
        <authorList>
            <person name="Liu L."/>
            <person name="Li L."/>
            <person name="Zhang X."/>
            <person name="Liang L."/>
        </authorList>
    </citation>
    <scope>NUCLEOTIDE SEQUENCE [LARGE SCALE GENOMIC DNA]</scope>
    <source>
        <strain evidence="4 5">LLAN61</strain>
    </source>
</reference>
<sequence>MSKTWFITGASAGLGRMMTERLLARGDRVVGSVRREDALEDLQRQYGDRLMAVMLDLTDRTGIRAAVDNAFARMSRIDNVVSNAGYGLFGAAEEVTDDQIDHQIATNLTGSIALIRAALPHLRLQGGGRIVQVSSEGGQIAYPNFSLYHATKWGIEGFIEAVAQEVAAFGIDFLIIEPGPTATNFGAGLVQAAPMEIYKDSPAGEMRRILADGSWKIKGDAGQTVEAMITVADQKKPPFRLALGSSAYDGISRALEQRLTEVREQREVAYSADSKLFNNDETIMPDNSANRA</sequence>
<proteinExistence type="inferred from homology"/>
<comment type="caution">
    <text evidence="4">The sequence shown here is derived from an EMBL/GenBank/DDBJ whole genome shotgun (WGS) entry which is preliminary data.</text>
</comment>
<evidence type="ECO:0000256" key="1">
    <source>
        <dbReference type="ARBA" id="ARBA00006484"/>
    </source>
</evidence>
<dbReference type="InterPro" id="IPR002347">
    <property type="entry name" value="SDR_fam"/>
</dbReference>
<dbReference type="CDD" id="cd05374">
    <property type="entry name" value="17beta-HSD-like_SDR_c"/>
    <property type="match status" value="1"/>
</dbReference>
<organism evidence="4 5">
    <name type="scientific">Phyllobacterium salinisoli</name>
    <dbReference type="NCBI Taxonomy" id="1899321"/>
    <lineage>
        <taxon>Bacteria</taxon>
        <taxon>Pseudomonadati</taxon>
        <taxon>Pseudomonadota</taxon>
        <taxon>Alphaproteobacteria</taxon>
        <taxon>Hyphomicrobiales</taxon>
        <taxon>Phyllobacteriaceae</taxon>
        <taxon>Phyllobacterium</taxon>
    </lineage>
</organism>
<dbReference type="InterPro" id="IPR051911">
    <property type="entry name" value="SDR_oxidoreductase"/>
</dbReference>
<name>A0A368KB23_9HYPH</name>
<accession>A0A368KB23</accession>
<dbReference type="PANTHER" id="PTHR43976:SF16">
    <property type="entry name" value="SHORT-CHAIN DEHYDROGENASE_REDUCTASE FAMILY PROTEIN"/>
    <property type="match status" value="1"/>
</dbReference>
<keyword evidence="2" id="KW-0560">Oxidoreductase</keyword>
<gene>
    <name evidence="4" type="ORF">DUT91_02650</name>
</gene>
<dbReference type="Pfam" id="PF00106">
    <property type="entry name" value="adh_short"/>
    <property type="match status" value="1"/>
</dbReference>
<dbReference type="NCBIfam" id="NF005065">
    <property type="entry name" value="PRK06482.1"/>
    <property type="match status" value="1"/>
</dbReference>
<dbReference type="Proteomes" id="UP000253420">
    <property type="component" value="Unassembled WGS sequence"/>
</dbReference>
<dbReference type="InterPro" id="IPR036291">
    <property type="entry name" value="NAD(P)-bd_dom_sf"/>
</dbReference>
<dbReference type="EMBL" id="QOZG01000001">
    <property type="protein sequence ID" value="RCS25693.1"/>
    <property type="molecule type" value="Genomic_DNA"/>
</dbReference>
<dbReference type="AlphaFoldDB" id="A0A368KB23"/>
<dbReference type="RefSeq" id="WP_114438785.1">
    <property type="nucleotide sequence ID" value="NZ_QOZG01000001.1"/>
</dbReference>
<dbReference type="GO" id="GO:0016491">
    <property type="term" value="F:oxidoreductase activity"/>
    <property type="evidence" value="ECO:0007669"/>
    <property type="project" value="UniProtKB-KW"/>
</dbReference>
<dbReference type="PRINTS" id="PR00081">
    <property type="entry name" value="GDHRDH"/>
</dbReference>
<evidence type="ECO:0000256" key="2">
    <source>
        <dbReference type="ARBA" id="ARBA00023002"/>
    </source>
</evidence>
<dbReference type="OrthoDB" id="9793825at2"/>